<dbReference type="AlphaFoldDB" id="A0A8H3XN59"/>
<reference evidence="3 4" key="1">
    <citation type="journal article" date="2019" name="Environ. Microbiol.">
        <title>At the nexus of three kingdoms: the genome of the mycorrhizal fungus Gigaspora margarita provides insights into plant, endobacterial and fungal interactions.</title>
        <authorList>
            <person name="Venice F."/>
            <person name="Ghignone S."/>
            <person name="Salvioli di Fossalunga A."/>
            <person name="Amselem J."/>
            <person name="Novero M."/>
            <person name="Xianan X."/>
            <person name="Sedzielewska Toro K."/>
            <person name="Morin E."/>
            <person name="Lipzen A."/>
            <person name="Grigoriev I.V."/>
            <person name="Henrissat B."/>
            <person name="Martin F.M."/>
            <person name="Bonfante P."/>
        </authorList>
    </citation>
    <scope>NUCLEOTIDE SEQUENCE [LARGE SCALE GENOMIC DNA]</scope>
    <source>
        <strain evidence="3 4">BEG34</strain>
    </source>
</reference>
<evidence type="ECO:0000256" key="1">
    <source>
        <dbReference type="SAM" id="SignalP"/>
    </source>
</evidence>
<feature type="signal peptide" evidence="1">
    <location>
        <begin position="1"/>
        <end position="23"/>
    </location>
</feature>
<keyword evidence="1" id="KW-0732">Signal</keyword>
<dbReference type="EMBL" id="WTPW01000833">
    <property type="protein sequence ID" value="KAF0476171.1"/>
    <property type="molecule type" value="Genomic_DNA"/>
</dbReference>
<proteinExistence type="predicted"/>
<name>A0A8H3XN59_GIGMA</name>
<dbReference type="PROSITE" id="PS00799">
    <property type="entry name" value="GRANULINS"/>
    <property type="match status" value="1"/>
</dbReference>
<dbReference type="OrthoDB" id="2483135at2759"/>
<evidence type="ECO:0000313" key="3">
    <source>
        <dbReference type="EMBL" id="KAF0476171.1"/>
    </source>
</evidence>
<dbReference type="InterPro" id="IPR000118">
    <property type="entry name" value="Granulin"/>
</dbReference>
<dbReference type="Proteomes" id="UP000439903">
    <property type="component" value="Unassembled WGS sequence"/>
</dbReference>
<accession>A0A8H3XN59</accession>
<gene>
    <name evidence="3" type="ORF">F8M41_024463</name>
</gene>
<protein>
    <recommendedName>
        <fullName evidence="2">Granulins domain-containing protein</fullName>
    </recommendedName>
</protein>
<feature type="chain" id="PRO_5034621551" description="Granulins domain-containing protein" evidence="1">
    <location>
        <begin position="24"/>
        <end position="108"/>
    </location>
</feature>
<sequence length="108" mass="11700">MKPIYTILLTFVIVFFLFGVSESNVLPRNGSFPAAKIYHGLEGNLKERALSCPSYAPLYCPSYDFCCPAYDGSCCPGGCCAYLHSICCSDNLHCCPAGTYCCKGGCCY</sequence>
<evidence type="ECO:0000259" key="2">
    <source>
        <dbReference type="PROSITE" id="PS00799"/>
    </source>
</evidence>
<comment type="caution">
    <text evidence="3">The sequence shown here is derived from an EMBL/GenBank/DDBJ whole genome shotgun (WGS) entry which is preliminary data.</text>
</comment>
<evidence type="ECO:0000313" key="4">
    <source>
        <dbReference type="Proteomes" id="UP000439903"/>
    </source>
</evidence>
<organism evidence="3 4">
    <name type="scientific">Gigaspora margarita</name>
    <dbReference type="NCBI Taxonomy" id="4874"/>
    <lineage>
        <taxon>Eukaryota</taxon>
        <taxon>Fungi</taxon>
        <taxon>Fungi incertae sedis</taxon>
        <taxon>Mucoromycota</taxon>
        <taxon>Glomeromycotina</taxon>
        <taxon>Glomeromycetes</taxon>
        <taxon>Diversisporales</taxon>
        <taxon>Gigasporaceae</taxon>
        <taxon>Gigaspora</taxon>
    </lineage>
</organism>
<keyword evidence="4" id="KW-1185">Reference proteome</keyword>
<feature type="domain" description="Granulins" evidence="2">
    <location>
        <begin position="88"/>
        <end position="101"/>
    </location>
</feature>